<organism evidence="1 2">
    <name type="scientific">Caerostris extrusa</name>
    <name type="common">Bark spider</name>
    <name type="synonym">Caerostris bankana</name>
    <dbReference type="NCBI Taxonomy" id="172846"/>
    <lineage>
        <taxon>Eukaryota</taxon>
        <taxon>Metazoa</taxon>
        <taxon>Ecdysozoa</taxon>
        <taxon>Arthropoda</taxon>
        <taxon>Chelicerata</taxon>
        <taxon>Arachnida</taxon>
        <taxon>Araneae</taxon>
        <taxon>Araneomorphae</taxon>
        <taxon>Entelegynae</taxon>
        <taxon>Araneoidea</taxon>
        <taxon>Araneidae</taxon>
        <taxon>Caerostris</taxon>
    </lineage>
</organism>
<sequence length="89" mass="9978">MYNIKLTFTNVYGNKRNIPCTFSESSGDQEGSSSVSASLVVDVSANRPRVSLNSLKITAMRQCYSKMENQINIRWCMLFFGGGNWVGRD</sequence>
<name>A0AAV4TCL8_CAEEX</name>
<reference evidence="1 2" key="1">
    <citation type="submission" date="2021-06" db="EMBL/GenBank/DDBJ databases">
        <title>Caerostris extrusa draft genome.</title>
        <authorList>
            <person name="Kono N."/>
            <person name="Arakawa K."/>
        </authorList>
    </citation>
    <scope>NUCLEOTIDE SEQUENCE [LARGE SCALE GENOMIC DNA]</scope>
</reference>
<proteinExistence type="predicted"/>
<evidence type="ECO:0000313" key="1">
    <source>
        <dbReference type="EMBL" id="GIY43439.1"/>
    </source>
</evidence>
<keyword evidence="2" id="KW-1185">Reference proteome</keyword>
<comment type="caution">
    <text evidence="1">The sequence shown here is derived from an EMBL/GenBank/DDBJ whole genome shotgun (WGS) entry which is preliminary data.</text>
</comment>
<dbReference type="AlphaFoldDB" id="A0AAV4TCL8"/>
<dbReference type="EMBL" id="BPLR01010977">
    <property type="protein sequence ID" value="GIY43439.1"/>
    <property type="molecule type" value="Genomic_DNA"/>
</dbReference>
<evidence type="ECO:0000313" key="2">
    <source>
        <dbReference type="Proteomes" id="UP001054945"/>
    </source>
</evidence>
<accession>A0AAV4TCL8</accession>
<dbReference type="Proteomes" id="UP001054945">
    <property type="component" value="Unassembled WGS sequence"/>
</dbReference>
<gene>
    <name evidence="1" type="ORF">CEXT_760391</name>
</gene>
<protein>
    <submittedName>
        <fullName evidence="1">Uncharacterized protein</fullName>
    </submittedName>
</protein>